<feature type="transmembrane region" description="Helical" evidence="1">
    <location>
        <begin position="157"/>
        <end position="181"/>
    </location>
</feature>
<dbReference type="GO" id="GO:0140359">
    <property type="term" value="F:ABC-type transporter activity"/>
    <property type="evidence" value="ECO:0007669"/>
    <property type="project" value="InterPro"/>
</dbReference>
<gene>
    <name evidence="2" type="ORF">SAMN06295960_2549</name>
</gene>
<sequence length="265" mass="29109">MNMYKHELSAYRKSLFGWISALVGISILMMSMFPTFSKDAGAFVALLSNMPDAVLAAMGIHMETITSVLGFYGYIFVYILLGGAIQAMLLGTTILSKEVRDKTADFLLTKPVTRQAIVSSKLLAALTSLAVTNIIYMAAACLITALVSESAFSLKLLILATLPLFFVQLIFFATGLLVSVIWPKMRTVLPVSLGVVFAFFLIGALGATTGDDKLRLLTPFKYFDTSYIVEHSSYESLYLFITIAWVILATALSYIIYMKRDVHAV</sequence>
<dbReference type="PANTHER" id="PTHR37305:SF1">
    <property type="entry name" value="MEMBRANE PROTEIN"/>
    <property type="match status" value="1"/>
</dbReference>
<evidence type="ECO:0000313" key="2">
    <source>
        <dbReference type="EMBL" id="SMG42924.1"/>
    </source>
</evidence>
<dbReference type="GO" id="GO:0005886">
    <property type="term" value="C:plasma membrane"/>
    <property type="evidence" value="ECO:0007669"/>
    <property type="project" value="UniProtKB-SubCell"/>
</dbReference>
<evidence type="ECO:0000256" key="1">
    <source>
        <dbReference type="SAM" id="Phobius"/>
    </source>
</evidence>
<dbReference type="Proteomes" id="UP000193834">
    <property type="component" value="Unassembled WGS sequence"/>
</dbReference>
<dbReference type="AlphaFoldDB" id="A0A1X7KN59"/>
<dbReference type="STRING" id="1852522.SAMN06295960_2549"/>
<dbReference type="Pfam" id="PF12679">
    <property type="entry name" value="ABC2_membrane_2"/>
    <property type="match status" value="1"/>
</dbReference>
<evidence type="ECO:0000313" key="3">
    <source>
        <dbReference type="Proteomes" id="UP000193834"/>
    </source>
</evidence>
<proteinExistence type="predicted"/>
<feature type="transmembrane region" description="Helical" evidence="1">
    <location>
        <begin position="122"/>
        <end position="145"/>
    </location>
</feature>
<keyword evidence="1" id="KW-1133">Transmembrane helix</keyword>
<feature type="transmembrane region" description="Helical" evidence="1">
    <location>
        <begin position="188"/>
        <end position="207"/>
    </location>
</feature>
<keyword evidence="1" id="KW-0812">Transmembrane</keyword>
<name>A0A1X7KN59_9BACL</name>
<dbReference type="OrthoDB" id="9800309at2"/>
<dbReference type="PANTHER" id="PTHR37305">
    <property type="entry name" value="INTEGRAL MEMBRANE PROTEIN-RELATED"/>
    <property type="match status" value="1"/>
</dbReference>
<feature type="transmembrane region" description="Helical" evidence="1">
    <location>
        <begin position="72"/>
        <end position="95"/>
    </location>
</feature>
<keyword evidence="3" id="KW-1185">Reference proteome</keyword>
<dbReference type="RefSeq" id="WP_085494736.1">
    <property type="nucleotide sequence ID" value="NZ_FXAZ01000003.1"/>
</dbReference>
<protein>
    <submittedName>
        <fullName evidence="2">ABC-2 type transport system permease protein</fullName>
    </submittedName>
</protein>
<organism evidence="2 3">
    <name type="scientific">Paenibacillus aquistagni</name>
    <dbReference type="NCBI Taxonomy" id="1852522"/>
    <lineage>
        <taxon>Bacteria</taxon>
        <taxon>Bacillati</taxon>
        <taxon>Bacillota</taxon>
        <taxon>Bacilli</taxon>
        <taxon>Bacillales</taxon>
        <taxon>Paenibacillaceae</taxon>
        <taxon>Paenibacillus</taxon>
    </lineage>
</organism>
<accession>A0A1X7KN59</accession>
<reference evidence="2 3" key="1">
    <citation type="submission" date="2017-04" db="EMBL/GenBank/DDBJ databases">
        <authorList>
            <person name="Afonso C.L."/>
            <person name="Miller P.J."/>
            <person name="Scott M.A."/>
            <person name="Spackman E."/>
            <person name="Goraichik I."/>
            <person name="Dimitrov K.M."/>
            <person name="Suarez D.L."/>
            <person name="Swayne D.E."/>
        </authorList>
    </citation>
    <scope>NUCLEOTIDE SEQUENCE [LARGE SCALE GENOMIC DNA]</scope>
    <source>
        <strain evidence="2 3">11</strain>
    </source>
</reference>
<keyword evidence="1" id="KW-0472">Membrane</keyword>
<feature type="transmembrane region" description="Helical" evidence="1">
    <location>
        <begin position="15"/>
        <end position="33"/>
    </location>
</feature>
<feature type="transmembrane region" description="Helical" evidence="1">
    <location>
        <begin position="237"/>
        <end position="257"/>
    </location>
</feature>
<dbReference type="EMBL" id="FXAZ01000003">
    <property type="protein sequence ID" value="SMG42924.1"/>
    <property type="molecule type" value="Genomic_DNA"/>
</dbReference>